<keyword evidence="3" id="KW-1185">Reference proteome</keyword>
<dbReference type="InterPro" id="IPR019201">
    <property type="entry name" value="DUF2065"/>
</dbReference>
<organism evidence="2 3">
    <name type="scientific">Desulfoplanes formicivorans</name>
    <dbReference type="NCBI Taxonomy" id="1592317"/>
    <lineage>
        <taxon>Bacteria</taxon>
        <taxon>Pseudomonadati</taxon>
        <taxon>Thermodesulfobacteriota</taxon>
        <taxon>Desulfovibrionia</taxon>
        <taxon>Desulfovibrionales</taxon>
        <taxon>Desulfoplanaceae</taxon>
        <taxon>Desulfoplanes</taxon>
    </lineage>
</organism>
<protein>
    <recommendedName>
        <fullName evidence="4">DUF2065 domain-containing protein</fullName>
    </recommendedName>
</protein>
<dbReference type="Proteomes" id="UP000095200">
    <property type="component" value="Unassembled WGS sequence"/>
</dbReference>
<proteinExistence type="predicted"/>
<name>A0A194AGU6_9BACT</name>
<sequence length="65" mass="7080">MHIDWSLLLSALGLAFILEGTPYFLWAEKMPKILEMLAQSPASGLRRLGITAIVAGLLLIAIARC</sequence>
<dbReference type="OrthoDB" id="5460292at2"/>
<accession>A0A194AGU6</accession>
<evidence type="ECO:0008006" key="4">
    <source>
        <dbReference type="Google" id="ProtNLM"/>
    </source>
</evidence>
<evidence type="ECO:0000256" key="1">
    <source>
        <dbReference type="SAM" id="Phobius"/>
    </source>
</evidence>
<dbReference type="RefSeq" id="WP_069858739.1">
    <property type="nucleotide sequence ID" value="NZ_BDFE01000015.1"/>
</dbReference>
<dbReference type="Pfam" id="PF09838">
    <property type="entry name" value="DUF2065"/>
    <property type="match status" value="1"/>
</dbReference>
<evidence type="ECO:0000313" key="3">
    <source>
        <dbReference type="Proteomes" id="UP000095200"/>
    </source>
</evidence>
<gene>
    <name evidence="2" type="ORF">DPF_1012</name>
</gene>
<reference evidence="3" key="1">
    <citation type="submission" date="2016-06" db="EMBL/GenBank/DDBJ databases">
        <title>Draft genome sequence of Desulfoplanes formicivorans strain Pf12B.</title>
        <authorList>
            <person name="Watanabe M."/>
            <person name="Kojima H."/>
            <person name="Fukui M."/>
        </authorList>
    </citation>
    <scope>NUCLEOTIDE SEQUENCE [LARGE SCALE GENOMIC DNA]</scope>
    <source>
        <strain evidence="3">Pf12B</strain>
    </source>
</reference>
<keyword evidence="1" id="KW-0812">Transmembrane</keyword>
<evidence type="ECO:0000313" key="2">
    <source>
        <dbReference type="EMBL" id="GAU08306.1"/>
    </source>
</evidence>
<dbReference type="EMBL" id="BDFE01000015">
    <property type="protein sequence ID" value="GAU08306.1"/>
    <property type="molecule type" value="Genomic_DNA"/>
</dbReference>
<keyword evidence="1" id="KW-1133">Transmembrane helix</keyword>
<dbReference type="AlphaFoldDB" id="A0A194AGU6"/>
<comment type="caution">
    <text evidence="2">The sequence shown here is derived from an EMBL/GenBank/DDBJ whole genome shotgun (WGS) entry which is preliminary data.</text>
</comment>
<feature type="transmembrane region" description="Helical" evidence="1">
    <location>
        <begin position="43"/>
        <end position="63"/>
    </location>
</feature>
<dbReference type="STRING" id="1592317.DPF_1012"/>
<keyword evidence="1" id="KW-0472">Membrane</keyword>